<protein>
    <submittedName>
        <fullName evidence="1">Uncharacterized protein</fullName>
    </submittedName>
</protein>
<dbReference type="OrthoDB" id="5277092at2759"/>
<dbReference type="AlphaFoldDB" id="A0A8H4VM89"/>
<gene>
    <name evidence="1" type="ORF">D9613_003257</name>
</gene>
<organism evidence="1 2">
    <name type="scientific">Agrocybe pediades</name>
    <dbReference type="NCBI Taxonomy" id="84607"/>
    <lineage>
        <taxon>Eukaryota</taxon>
        <taxon>Fungi</taxon>
        <taxon>Dikarya</taxon>
        <taxon>Basidiomycota</taxon>
        <taxon>Agaricomycotina</taxon>
        <taxon>Agaricomycetes</taxon>
        <taxon>Agaricomycetidae</taxon>
        <taxon>Agaricales</taxon>
        <taxon>Agaricineae</taxon>
        <taxon>Strophariaceae</taxon>
        <taxon>Agrocybe</taxon>
    </lineage>
</organism>
<dbReference type="Proteomes" id="UP000521872">
    <property type="component" value="Unassembled WGS sequence"/>
</dbReference>
<keyword evidence="2" id="KW-1185">Reference proteome</keyword>
<dbReference type="EMBL" id="JAACJL010000044">
    <property type="protein sequence ID" value="KAF4614757.1"/>
    <property type="molecule type" value="Genomic_DNA"/>
</dbReference>
<evidence type="ECO:0000313" key="1">
    <source>
        <dbReference type="EMBL" id="KAF4614757.1"/>
    </source>
</evidence>
<evidence type="ECO:0000313" key="2">
    <source>
        <dbReference type="Proteomes" id="UP000521872"/>
    </source>
</evidence>
<reference evidence="1 2" key="1">
    <citation type="submission" date="2019-12" db="EMBL/GenBank/DDBJ databases">
        <authorList>
            <person name="Floudas D."/>
            <person name="Bentzer J."/>
            <person name="Ahren D."/>
            <person name="Johansson T."/>
            <person name="Persson P."/>
            <person name="Tunlid A."/>
        </authorList>
    </citation>
    <scope>NUCLEOTIDE SEQUENCE [LARGE SCALE GENOMIC DNA]</scope>
    <source>
        <strain evidence="1 2">CBS 102.39</strain>
    </source>
</reference>
<comment type="caution">
    <text evidence="1">The sequence shown here is derived from an EMBL/GenBank/DDBJ whole genome shotgun (WGS) entry which is preliminary data.</text>
</comment>
<accession>A0A8H4VM89</accession>
<sequence length="92" mass="10703">MERNNKRTRDESGVDRALFQFINDDPNKEYAFSSERGSSVSEICRETGDNRDCVQLQMNAKRLFEAMQDQGFFCALPSDPNRTYMKCRPLPK</sequence>
<name>A0A8H4VM89_9AGAR</name>
<proteinExistence type="predicted"/>